<keyword evidence="1" id="KW-0863">Zinc-finger</keyword>
<organism evidence="3 4">
    <name type="scientific">Mya arenaria</name>
    <name type="common">Soft-shell clam</name>
    <dbReference type="NCBI Taxonomy" id="6604"/>
    <lineage>
        <taxon>Eukaryota</taxon>
        <taxon>Metazoa</taxon>
        <taxon>Spiralia</taxon>
        <taxon>Lophotrochozoa</taxon>
        <taxon>Mollusca</taxon>
        <taxon>Bivalvia</taxon>
        <taxon>Autobranchia</taxon>
        <taxon>Heteroconchia</taxon>
        <taxon>Euheterodonta</taxon>
        <taxon>Imparidentia</taxon>
        <taxon>Neoheterodontei</taxon>
        <taxon>Myida</taxon>
        <taxon>Myoidea</taxon>
        <taxon>Myidae</taxon>
        <taxon>Mya</taxon>
    </lineage>
</organism>
<dbReference type="InterPro" id="IPR011993">
    <property type="entry name" value="PH-like_dom_sf"/>
</dbReference>
<evidence type="ECO:0000313" key="3">
    <source>
        <dbReference type="EMBL" id="WAR29849.1"/>
    </source>
</evidence>
<proteinExistence type="predicted"/>
<evidence type="ECO:0000256" key="1">
    <source>
        <dbReference type="PROSITE-ProRule" id="PRU00024"/>
    </source>
</evidence>
<evidence type="ECO:0000259" key="2">
    <source>
        <dbReference type="PROSITE" id="PS50119"/>
    </source>
</evidence>
<accession>A0ABY7G8G7</accession>
<dbReference type="InterPro" id="IPR000315">
    <property type="entry name" value="Znf_B-box"/>
</dbReference>
<keyword evidence="1" id="KW-0862">Zinc</keyword>
<dbReference type="PROSITE" id="PS50119">
    <property type="entry name" value="ZF_BBOX"/>
    <property type="match status" value="1"/>
</dbReference>
<sequence length="255" mass="29143">MDSDMIYDFPCTSCQENGMNSDSVSYCQQCEKLFCNVCIKMHDRILKEHKVLDESLQHLWSKEKYDTIVKENDDGNDTVRFVQDNIPNESQHKLSKKENDSTNINIASARDNIAVNSQQELLTQGNGRGYTSAHGIKTKITGQDIDRDRNDITQAKEVICEVFESPFTTLCGIVGKTTVYLDDMGIRIFKSDRKAYLEIPIHMIKNFGRKKTFMFYFDVGKCFCFGEGFIIIKCSSPEDANLTNSYVNEAISKRK</sequence>
<dbReference type="Proteomes" id="UP001164746">
    <property type="component" value="Chromosome 16"/>
</dbReference>
<reference evidence="3" key="1">
    <citation type="submission" date="2022-11" db="EMBL/GenBank/DDBJ databases">
        <title>Centuries of genome instability and evolution in soft-shell clam transmissible cancer (bioRxiv).</title>
        <authorList>
            <person name="Hart S.F.M."/>
            <person name="Yonemitsu M.A."/>
            <person name="Giersch R.M."/>
            <person name="Beal B.F."/>
            <person name="Arriagada G."/>
            <person name="Davis B.W."/>
            <person name="Ostrander E.A."/>
            <person name="Goff S.P."/>
            <person name="Metzger M.J."/>
        </authorList>
    </citation>
    <scope>NUCLEOTIDE SEQUENCE</scope>
    <source>
        <strain evidence="3">MELC-2E11</strain>
        <tissue evidence="3">Siphon/mantle</tissue>
    </source>
</reference>
<dbReference type="Gene3D" id="2.30.29.30">
    <property type="entry name" value="Pleckstrin-homology domain (PH domain)/Phosphotyrosine-binding domain (PTB)"/>
    <property type="match status" value="1"/>
</dbReference>
<feature type="domain" description="B box-type" evidence="2">
    <location>
        <begin position="11"/>
        <end position="54"/>
    </location>
</feature>
<keyword evidence="1" id="KW-0479">Metal-binding</keyword>
<name>A0ABY7G8G7_MYAAR</name>
<protein>
    <recommendedName>
        <fullName evidence="2">B box-type domain-containing protein</fullName>
    </recommendedName>
</protein>
<dbReference type="SUPFAM" id="SSF50729">
    <property type="entry name" value="PH domain-like"/>
    <property type="match status" value="1"/>
</dbReference>
<gene>
    <name evidence="3" type="ORF">MAR_003417</name>
</gene>
<keyword evidence="4" id="KW-1185">Reference proteome</keyword>
<dbReference type="EMBL" id="CP111027">
    <property type="protein sequence ID" value="WAR29849.1"/>
    <property type="molecule type" value="Genomic_DNA"/>
</dbReference>
<evidence type="ECO:0000313" key="4">
    <source>
        <dbReference type="Proteomes" id="UP001164746"/>
    </source>
</evidence>